<feature type="domain" description="RING-type" evidence="6">
    <location>
        <begin position="39"/>
        <end position="74"/>
    </location>
</feature>
<dbReference type="PANTHER" id="PTHR31649">
    <property type="entry name" value="AGAP009604-PA"/>
    <property type="match status" value="1"/>
</dbReference>
<dbReference type="Proteomes" id="UP000198287">
    <property type="component" value="Unassembled WGS sequence"/>
</dbReference>
<dbReference type="InterPro" id="IPR006616">
    <property type="entry name" value="DM9_repeat"/>
</dbReference>
<evidence type="ECO:0000256" key="1">
    <source>
        <dbReference type="ARBA" id="ARBA00022723"/>
    </source>
</evidence>
<evidence type="ECO:0000313" key="7">
    <source>
        <dbReference type="EMBL" id="OXA60178.1"/>
    </source>
</evidence>
<dbReference type="PANTHER" id="PTHR31649:SF1">
    <property type="entry name" value="FARNESOIC ACID O-METHYL TRANSFERASE DOMAIN-CONTAINING PROTEIN"/>
    <property type="match status" value="1"/>
</dbReference>
<feature type="compositionally biased region" description="Low complexity" evidence="5">
    <location>
        <begin position="134"/>
        <end position="143"/>
    </location>
</feature>
<dbReference type="InterPro" id="IPR049548">
    <property type="entry name" value="Sina-like_RING"/>
</dbReference>
<evidence type="ECO:0000259" key="6">
    <source>
        <dbReference type="PROSITE" id="PS50089"/>
    </source>
</evidence>
<dbReference type="Pfam" id="PF21362">
    <property type="entry name" value="Sina_RING"/>
    <property type="match status" value="1"/>
</dbReference>
<dbReference type="InterPro" id="IPR013083">
    <property type="entry name" value="Znf_RING/FYVE/PHD"/>
</dbReference>
<dbReference type="PROSITE" id="PS50089">
    <property type="entry name" value="ZF_RING_2"/>
    <property type="match status" value="1"/>
</dbReference>
<evidence type="ECO:0000256" key="5">
    <source>
        <dbReference type="SAM" id="MobiDB-lite"/>
    </source>
</evidence>
<keyword evidence="3" id="KW-0862">Zinc</keyword>
<dbReference type="EMBL" id="LNIX01000002">
    <property type="protein sequence ID" value="OXA60178.1"/>
    <property type="molecule type" value="Genomic_DNA"/>
</dbReference>
<feature type="region of interest" description="Disordered" evidence="5">
    <location>
        <begin position="130"/>
        <end position="150"/>
    </location>
</feature>
<evidence type="ECO:0000256" key="3">
    <source>
        <dbReference type="ARBA" id="ARBA00022833"/>
    </source>
</evidence>
<proteinExistence type="predicted"/>
<dbReference type="CDD" id="cd16571">
    <property type="entry name" value="RING-HC_SIAHs"/>
    <property type="match status" value="1"/>
</dbReference>
<accession>A0A226ESI1</accession>
<protein>
    <submittedName>
        <fullName evidence="7">E3 ubiquitin-protein ligase sina</fullName>
    </submittedName>
</protein>
<dbReference type="Pfam" id="PF11901">
    <property type="entry name" value="DM9"/>
    <property type="match status" value="1"/>
</dbReference>
<evidence type="ECO:0000256" key="2">
    <source>
        <dbReference type="ARBA" id="ARBA00022771"/>
    </source>
</evidence>
<dbReference type="STRING" id="158441.A0A226ESI1"/>
<dbReference type="GO" id="GO:0008270">
    <property type="term" value="F:zinc ion binding"/>
    <property type="evidence" value="ECO:0007669"/>
    <property type="project" value="UniProtKB-KW"/>
</dbReference>
<keyword evidence="8" id="KW-1185">Reference proteome</keyword>
<dbReference type="InterPro" id="IPR001841">
    <property type="entry name" value="Znf_RING"/>
</dbReference>
<sequence>MSSSTAEKTGEGGENIKTRYCGDLAELADLDVLTRQLECPSCYEVPLPPIYLCTAGHNVCFSCKSQLNKCPLCKAPFSTTRNFVMEGVILASKFNCNYKHHGCVELVLGEKFHEHAKTCLYRNGAISKEKEPQSSSSTNANDESSSRPTTVRHVGGCCQWISSSSNDPIPQDAVEGGFEHGTLLYVSRSPYNGGIFPGKLNAQSRKHFFPLGTEGRTSDDYEVLVASPDSVQWVTAERGQIPPNPIIGGRTELGEALYIGRCGFNGNLTTGWVLPWNNRVMTTYNTMVISNGIFEVLVKTELGVALDLSST</sequence>
<evidence type="ECO:0000313" key="8">
    <source>
        <dbReference type="Proteomes" id="UP000198287"/>
    </source>
</evidence>
<keyword evidence="1" id="KW-0479">Metal-binding</keyword>
<reference evidence="7 8" key="1">
    <citation type="submission" date="2015-12" db="EMBL/GenBank/DDBJ databases">
        <title>The genome of Folsomia candida.</title>
        <authorList>
            <person name="Faddeeva A."/>
            <person name="Derks M.F."/>
            <person name="Anvar Y."/>
            <person name="Smit S."/>
            <person name="Van Straalen N."/>
            <person name="Roelofs D."/>
        </authorList>
    </citation>
    <scope>NUCLEOTIDE SEQUENCE [LARGE SCALE GENOMIC DNA]</scope>
    <source>
        <strain evidence="7 8">VU population</strain>
        <tissue evidence="7">Whole body</tissue>
    </source>
</reference>
<dbReference type="OrthoDB" id="2142040at2759"/>
<dbReference type="SMART" id="SM00696">
    <property type="entry name" value="DM9"/>
    <property type="match status" value="2"/>
</dbReference>
<keyword evidence="2 4" id="KW-0863">Zinc-finger</keyword>
<organism evidence="7 8">
    <name type="scientific">Folsomia candida</name>
    <name type="common">Springtail</name>
    <dbReference type="NCBI Taxonomy" id="158441"/>
    <lineage>
        <taxon>Eukaryota</taxon>
        <taxon>Metazoa</taxon>
        <taxon>Ecdysozoa</taxon>
        <taxon>Arthropoda</taxon>
        <taxon>Hexapoda</taxon>
        <taxon>Collembola</taxon>
        <taxon>Entomobryomorpha</taxon>
        <taxon>Isotomoidea</taxon>
        <taxon>Isotomidae</taxon>
        <taxon>Proisotominae</taxon>
        <taxon>Folsomia</taxon>
    </lineage>
</organism>
<name>A0A226ESI1_FOLCA</name>
<dbReference type="SUPFAM" id="SSF57850">
    <property type="entry name" value="RING/U-box"/>
    <property type="match status" value="1"/>
</dbReference>
<dbReference type="AlphaFoldDB" id="A0A226ESI1"/>
<comment type="caution">
    <text evidence="7">The sequence shown here is derived from an EMBL/GenBank/DDBJ whole genome shotgun (WGS) entry which is preliminary data.</text>
</comment>
<gene>
    <name evidence="7" type="ORF">Fcan01_05903</name>
</gene>
<evidence type="ECO:0000256" key="4">
    <source>
        <dbReference type="PROSITE-ProRule" id="PRU00175"/>
    </source>
</evidence>
<dbReference type="Gene3D" id="3.30.40.10">
    <property type="entry name" value="Zinc/RING finger domain, C3HC4 (zinc finger)"/>
    <property type="match status" value="1"/>
</dbReference>